<protein>
    <submittedName>
        <fullName evidence="2">Hydrolase-4 domain-containing protein</fullName>
    </submittedName>
</protein>
<dbReference type="PANTHER" id="PTHR11614">
    <property type="entry name" value="PHOSPHOLIPASE-RELATED"/>
    <property type="match status" value="1"/>
</dbReference>
<dbReference type="Pfam" id="PF12146">
    <property type="entry name" value="Hydrolase_4"/>
    <property type="match status" value="1"/>
</dbReference>
<name>A0A8H6TG02_9AGAR</name>
<evidence type="ECO:0000259" key="1">
    <source>
        <dbReference type="Pfam" id="PF12146"/>
    </source>
</evidence>
<dbReference type="InterPro" id="IPR029058">
    <property type="entry name" value="AB_hydrolase_fold"/>
</dbReference>
<dbReference type="InterPro" id="IPR051044">
    <property type="entry name" value="MAG_DAG_Lipase"/>
</dbReference>
<proteinExistence type="predicted"/>
<comment type="caution">
    <text evidence="2">The sequence shown here is derived from an EMBL/GenBank/DDBJ whole genome shotgun (WGS) entry which is preliminary data.</text>
</comment>
<dbReference type="AlphaFoldDB" id="A0A8H6TG02"/>
<dbReference type="EMBL" id="JACAZF010000001">
    <property type="protein sequence ID" value="KAF7316057.1"/>
    <property type="molecule type" value="Genomic_DNA"/>
</dbReference>
<reference evidence="2" key="1">
    <citation type="submission" date="2020-05" db="EMBL/GenBank/DDBJ databases">
        <title>Mycena genomes resolve the evolution of fungal bioluminescence.</title>
        <authorList>
            <person name="Tsai I.J."/>
        </authorList>
    </citation>
    <scope>NUCLEOTIDE SEQUENCE</scope>
    <source>
        <strain evidence="2">171206Taipei</strain>
    </source>
</reference>
<accession>A0A8H6TG02</accession>
<evidence type="ECO:0000313" key="3">
    <source>
        <dbReference type="Proteomes" id="UP000636479"/>
    </source>
</evidence>
<dbReference type="GeneID" id="59340686"/>
<dbReference type="Gene3D" id="3.40.50.1820">
    <property type="entry name" value="alpha/beta hydrolase"/>
    <property type="match status" value="1"/>
</dbReference>
<organism evidence="2 3">
    <name type="scientific">Mycena indigotica</name>
    <dbReference type="NCBI Taxonomy" id="2126181"/>
    <lineage>
        <taxon>Eukaryota</taxon>
        <taxon>Fungi</taxon>
        <taxon>Dikarya</taxon>
        <taxon>Basidiomycota</taxon>
        <taxon>Agaricomycotina</taxon>
        <taxon>Agaricomycetes</taxon>
        <taxon>Agaricomycetidae</taxon>
        <taxon>Agaricales</taxon>
        <taxon>Marasmiineae</taxon>
        <taxon>Mycenaceae</taxon>
        <taxon>Mycena</taxon>
    </lineage>
</organism>
<evidence type="ECO:0000313" key="2">
    <source>
        <dbReference type="EMBL" id="KAF7316057.1"/>
    </source>
</evidence>
<feature type="domain" description="Serine aminopeptidase S33" evidence="1">
    <location>
        <begin position="27"/>
        <end position="267"/>
    </location>
</feature>
<dbReference type="GO" id="GO:0016787">
    <property type="term" value="F:hydrolase activity"/>
    <property type="evidence" value="ECO:0007669"/>
    <property type="project" value="UniProtKB-KW"/>
</dbReference>
<dbReference type="OrthoDB" id="10249433at2759"/>
<sequence>MTVFFTESWRLGPADTNFYVRVYEASDARAILVFVHGAAEHCGRYTDMHTALARDHGILVFAYDLRGYGRTAKDGTHKSPASRRLNSNISFFRSSLWAVHSWVAHLGGTTVLGLMTDPARKENPAVKLVRGVVAGSATLALTKPPPAPVVWLLTQIARVSPWTLFPVRNKTEDLSRNTTTGQEYEDDPLVGVPGSLRCLSSMIKQGELIQRTPDNWPSALPILFVHGDADALASHTATQKFYMNISADDKTWITYAGGTHELHNEPDGIREKSLRDIAVFIQSHC</sequence>
<dbReference type="RefSeq" id="XP_037226080.1">
    <property type="nucleotide sequence ID" value="XM_037358170.1"/>
</dbReference>
<dbReference type="Proteomes" id="UP000636479">
    <property type="component" value="Unassembled WGS sequence"/>
</dbReference>
<keyword evidence="2" id="KW-0378">Hydrolase</keyword>
<gene>
    <name evidence="2" type="ORF">MIND_00123400</name>
</gene>
<dbReference type="InterPro" id="IPR022742">
    <property type="entry name" value="Hydrolase_4"/>
</dbReference>
<keyword evidence="3" id="KW-1185">Reference proteome</keyword>
<dbReference type="SUPFAM" id="SSF53474">
    <property type="entry name" value="alpha/beta-Hydrolases"/>
    <property type="match status" value="1"/>
</dbReference>